<feature type="domain" description="Protein kinase" evidence="12">
    <location>
        <begin position="331"/>
        <end position="601"/>
    </location>
</feature>
<evidence type="ECO:0000313" key="13">
    <source>
        <dbReference type="EMBL" id="TVY73272.1"/>
    </source>
</evidence>
<keyword evidence="3" id="KW-0723">Serine/threonine-protein kinase</keyword>
<comment type="caution">
    <text evidence="13">The sequence shown here is derived from an EMBL/GenBank/DDBJ whole genome shotgun (WGS) entry which is preliminary data.</text>
</comment>
<feature type="region of interest" description="Disordered" evidence="11">
    <location>
        <begin position="877"/>
        <end position="912"/>
    </location>
</feature>
<dbReference type="Proteomes" id="UP000469558">
    <property type="component" value="Unassembled WGS sequence"/>
</dbReference>
<evidence type="ECO:0000313" key="14">
    <source>
        <dbReference type="Proteomes" id="UP000469558"/>
    </source>
</evidence>
<keyword evidence="6 13" id="KW-0418">Kinase</keyword>
<dbReference type="OrthoDB" id="347657at2759"/>
<feature type="compositionally biased region" description="Basic residues" evidence="11">
    <location>
        <begin position="894"/>
        <end position="904"/>
    </location>
</feature>
<dbReference type="GO" id="GO:0005524">
    <property type="term" value="F:ATP binding"/>
    <property type="evidence" value="ECO:0007669"/>
    <property type="project" value="UniProtKB-UniRule"/>
</dbReference>
<dbReference type="InterPro" id="IPR000719">
    <property type="entry name" value="Prot_kinase_dom"/>
</dbReference>
<dbReference type="InterPro" id="IPR017441">
    <property type="entry name" value="Protein_kinase_ATP_BS"/>
</dbReference>
<feature type="compositionally biased region" description="Low complexity" evidence="11">
    <location>
        <begin position="151"/>
        <end position="165"/>
    </location>
</feature>
<comment type="similarity">
    <text evidence="1">Belongs to the protein kinase superfamily. AGC Ser/Thr protein kinase family. PDPK1 subfamily.</text>
</comment>
<dbReference type="CDD" id="cd05581">
    <property type="entry name" value="STKc_PDK1"/>
    <property type="match status" value="1"/>
</dbReference>
<dbReference type="Pfam" id="PF00069">
    <property type="entry name" value="Pkinase"/>
    <property type="match status" value="1"/>
</dbReference>
<dbReference type="EC" id="2.7.11.1" evidence="2"/>
<gene>
    <name evidence="13" type="primary">ksg1</name>
    <name evidence="13" type="ORF">LSUE1_G007712</name>
</gene>
<evidence type="ECO:0000256" key="2">
    <source>
        <dbReference type="ARBA" id="ARBA00012513"/>
    </source>
</evidence>
<organism evidence="13 14">
    <name type="scientific">Lachnellula suecica</name>
    <dbReference type="NCBI Taxonomy" id="602035"/>
    <lineage>
        <taxon>Eukaryota</taxon>
        <taxon>Fungi</taxon>
        <taxon>Dikarya</taxon>
        <taxon>Ascomycota</taxon>
        <taxon>Pezizomycotina</taxon>
        <taxon>Leotiomycetes</taxon>
        <taxon>Helotiales</taxon>
        <taxon>Lachnaceae</taxon>
        <taxon>Lachnellula</taxon>
    </lineage>
</organism>
<comment type="catalytic activity">
    <reaction evidence="8">
        <text>L-threonyl-[protein] + ATP = O-phospho-L-threonyl-[protein] + ADP + H(+)</text>
        <dbReference type="Rhea" id="RHEA:46608"/>
        <dbReference type="Rhea" id="RHEA-COMP:11060"/>
        <dbReference type="Rhea" id="RHEA-COMP:11605"/>
        <dbReference type="ChEBI" id="CHEBI:15378"/>
        <dbReference type="ChEBI" id="CHEBI:30013"/>
        <dbReference type="ChEBI" id="CHEBI:30616"/>
        <dbReference type="ChEBI" id="CHEBI:61977"/>
        <dbReference type="ChEBI" id="CHEBI:456216"/>
        <dbReference type="EC" id="2.7.11.1"/>
    </reaction>
</comment>
<evidence type="ECO:0000256" key="3">
    <source>
        <dbReference type="ARBA" id="ARBA00022527"/>
    </source>
</evidence>
<dbReference type="InterPro" id="IPR008271">
    <property type="entry name" value="Ser/Thr_kinase_AS"/>
</dbReference>
<keyword evidence="4" id="KW-0808">Transferase</keyword>
<dbReference type="Gene3D" id="3.30.200.20">
    <property type="entry name" value="Phosphorylase Kinase, domain 1"/>
    <property type="match status" value="1"/>
</dbReference>
<dbReference type="EMBL" id="QGMK01001132">
    <property type="protein sequence ID" value="TVY73272.1"/>
    <property type="molecule type" value="Genomic_DNA"/>
</dbReference>
<dbReference type="InterPro" id="IPR039046">
    <property type="entry name" value="PDPK1"/>
</dbReference>
<feature type="compositionally biased region" description="Polar residues" evidence="11">
    <location>
        <begin position="635"/>
        <end position="661"/>
    </location>
</feature>
<feature type="compositionally biased region" description="Polar residues" evidence="11">
    <location>
        <begin position="1"/>
        <end position="11"/>
    </location>
</feature>
<dbReference type="FunFam" id="3.30.200.20:FF:000128">
    <property type="entry name" value="Serine/threonine-protein kinase ksg1"/>
    <property type="match status" value="1"/>
</dbReference>
<feature type="region of interest" description="Disordered" evidence="11">
    <location>
        <begin position="1"/>
        <end position="283"/>
    </location>
</feature>
<protein>
    <recommendedName>
        <fullName evidence="2">non-specific serine/threonine protein kinase</fullName>
        <ecNumber evidence="2">2.7.11.1</ecNumber>
    </recommendedName>
</protein>
<feature type="compositionally biased region" description="Polar residues" evidence="11">
    <location>
        <begin position="118"/>
        <end position="131"/>
    </location>
</feature>
<sequence length="912" mass="99456">MEHDLSLSQSLGGLRIANPDYDASPASSRDVAADPISRLDVPSPAPDIPATSPSPTPISKNARSATDPPAQGQSQSRRHSIFNLLRRGDSSGDHPAPAPAPAPPTRTPPPPDPKLTHADSSGSDTLKSSNDPLARAAAAKAYRQSMPMNHQAQQQAQFPPYQPNAMQNGGRGYPPPGAARPVSGVYAAHPPPNAIPTGEPGSYRLRNESSRTSIIDAPTRRDSRAGTAMQAGVPTREASHRDRSYSQNHPLPAGNAPAPRRSSRGMGGGHTEGIAPGPPGVVSQRYDTDGVPVLNSNEEWKDKGAAVGLREEYDASGKLVLKQVKKGVRDFSFGRTLGEGSYSTVYLATDRQTLREYAVKMLDKKHIIKEKKIKYVNIEKDALNQLIEHPGIIRLYYTFQDSSSLYYVQELATGGELLGVLKKIGSFDEECTRFYGAQILEAIEHMHNRGVIHRDLKPENVLLDDQMHIKIADFGTAKILPDPRKAGESANFDPTSGPAESNRARSFVGTAEYVSPELLTNRDACKASDLWAFGCIIYQLLAGRPPFKAGNEYMTFQKICALEYEFPQGFPAAARDLVERLLVLDPVRRLSIEHIKNHEFFDGVKWGRGLWNQKAPRLKPYQPPTQEPSFIKLNGHSSAPQPIATPRTQQSSNPSNGSSRPQPRVITELPPPTQLDIEWSPVLTRNNERILKLGNLMVLCTPTPHSPHSKNGDHGEGHEKKGLSRFFGGSTTKKRQRLVMVTSSARIIMAAAGGDEKKTKSEISLLANECTWRTQTDAKGQEIWSVDTRGSHYTFEDAKTSITTGDPSKTSAQEWIESIERAKDMALSFGSAGSYNSESGFDLSSSVSSPSSTLHGNNIYPEGFTVTGGRNILTKSQASFQTSLGEEPSEKAATKRNRFSKRQSKNGLSTPF</sequence>
<dbReference type="InterPro" id="IPR011993">
    <property type="entry name" value="PH-like_dom_sf"/>
</dbReference>
<feature type="compositionally biased region" description="Basic and acidic residues" evidence="11">
    <location>
        <begin position="710"/>
        <end position="722"/>
    </location>
</feature>
<accession>A0A8T9BZU4</accession>
<dbReference type="PROSITE" id="PS50011">
    <property type="entry name" value="PROTEIN_KINASE_DOM"/>
    <property type="match status" value="1"/>
</dbReference>
<feature type="compositionally biased region" description="Pro residues" evidence="11">
    <location>
        <begin position="96"/>
        <end position="113"/>
    </location>
</feature>
<proteinExistence type="inferred from homology"/>
<evidence type="ECO:0000256" key="11">
    <source>
        <dbReference type="SAM" id="MobiDB-lite"/>
    </source>
</evidence>
<dbReference type="SUPFAM" id="SSF56112">
    <property type="entry name" value="Protein kinase-like (PK-like)"/>
    <property type="match status" value="1"/>
</dbReference>
<feature type="region of interest" description="Disordered" evidence="11">
    <location>
        <begin position="617"/>
        <end position="672"/>
    </location>
</feature>
<dbReference type="Gene3D" id="1.10.510.10">
    <property type="entry name" value="Transferase(Phosphotransferase) domain 1"/>
    <property type="match status" value="1"/>
</dbReference>
<evidence type="ECO:0000256" key="5">
    <source>
        <dbReference type="ARBA" id="ARBA00022741"/>
    </source>
</evidence>
<evidence type="ECO:0000256" key="9">
    <source>
        <dbReference type="ARBA" id="ARBA00048679"/>
    </source>
</evidence>
<dbReference type="PANTHER" id="PTHR24356:SF163">
    <property type="entry name" value="3-PHOSPHOINOSITIDE-DEPENDENT PROTEIN KINASE 1-RELATED"/>
    <property type="match status" value="1"/>
</dbReference>
<comment type="catalytic activity">
    <reaction evidence="9">
        <text>L-seryl-[protein] + ATP = O-phospho-L-seryl-[protein] + ADP + H(+)</text>
        <dbReference type="Rhea" id="RHEA:17989"/>
        <dbReference type="Rhea" id="RHEA-COMP:9863"/>
        <dbReference type="Rhea" id="RHEA-COMP:11604"/>
        <dbReference type="ChEBI" id="CHEBI:15378"/>
        <dbReference type="ChEBI" id="CHEBI:29999"/>
        <dbReference type="ChEBI" id="CHEBI:30616"/>
        <dbReference type="ChEBI" id="CHEBI:83421"/>
        <dbReference type="ChEBI" id="CHEBI:456216"/>
        <dbReference type="EC" id="2.7.11.1"/>
    </reaction>
</comment>
<feature type="binding site" evidence="10">
    <location>
        <position position="360"/>
    </location>
    <ligand>
        <name>ATP</name>
        <dbReference type="ChEBI" id="CHEBI:30616"/>
    </ligand>
</feature>
<evidence type="ECO:0000256" key="4">
    <source>
        <dbReference type="ARBA" id="ARBA00022679"/>
    </source>
</evidence>
<dbReference type="AlphaFoldDB" id="A0A8T9BZU4"/>
<dbReference type="PROSITE" id="PS00107">
    <property type="entry name" value="PROTEIN_KINASE_ATP"/>
    <property type="match status" value="1"/>
</dbReference>
<evidence type="ECO:0000256" key="7">
    <source>
        <dbReference type="ARBA" id="ARBA00022840"/>
    </source>
</evidence>
<dbReference type="FunFam" id="1.10.510.10:FF:000163">
    <property type="entry name" value="3-phosphoinositide-dependent protein kinase 1"/>
    <property type="match status" value="1"/>
</dbReference>
<dbReference type="PROSITE" id="PS00108">
    <property type="entry name" value="PROTEIN_KINASE_ST"/>
    <property type="match status" value="1"/>
</dbReference>
<dbReference type="PANTHER" id="PTHR24356">
    <property type="entry name" value="SERINE/THREONINE-PROTEIN KINASE"/>
    <property type="match status" value="1"/>
</dbReference>
<keyword evidence="7 10" id="KW-0067">ATP-binding</keyword>
<keyword evidence="14" id="KW-1185">Reference proteome</keyword>
<evidence type="ECO:0000256" key="6">
    <source>
        <dbReference type="ARBA" id="ARBA00022777"/>
    </source>
</evidence>
<reference evidence="13 14" key="1">
    <citation type="submission" date="2018-05" db="EMBL/GenBank/DDBJ databases">
        <title>Genome sequencing and assembly of the regulated plant pathogen Lachnellula willkommii and related sister species for the development of diagnostic species identification markers.</title>
        <authorList>
            <person name="Giroux E."/>
            <person name="Bilodeau G."/>
        </authorList>
    </citation>
    <scope>NUCLEOTIDE SEQUENCE [LARGE SCALE GENOMIC DNA]</scope>
    <source>
        <strain evidence="13 14">CBS 268.59</strain>
    </source>
</reference>
<evidence type="ECO:0000256" key="8">
    <source>
        <dbReference type="ARBA" id="ARBA00047899"/>
    </source>
</evidence>
<feature type="compositionally biased region" description="Pro residues" evidence="11">
    <location>
        <begin position="43"/>
        <end position="56"/>
    </location>
</feature>
<dbReference type="InterPro" id="IPR050236">
    <property type="entry name" value="Ser_Thr_kinase_AGC"/>
</dbReference>
<evidence type="ECO:0000256" key="1">
    <source>
        <dbReference type="ARBA" id="ARBA00010006"/>
    </source>
</evidence>
<keyword evidence="5 10" id="KW-0547">Nucleotide-binding</keyword>
<dbReference type="SMART" id="SM00220">
    <property type="entry name" value="S_TKc"/>
    <property type="match status" value="1"/>
</dbReference>
<evidence type="ECO:0000259" key="12">
    <source>
        <dbReference type="PROSITE" id="PS50011"/>
    </source>
</evidence>
<name>A0A8T9BZU4_9HELO</name>
<dbReference type="GO" id="GO:0004674">
    <property type="term" value="F:protein serine/threonine kinase activity"/>
    <property type="evidence" value="ECO:0007669"/>
    <property type="project" value="UniProtKB-KW"/>
</dbReference>
<evidence type="ECO:0000256" key="10">
    <source>
        <dbReference type="PROSITE-ProRule" id="PRU10141"/>
    </source>
</evidence>
<feature type="region of interest" description="Disordered" evidence="11">
    <location>
        <begin position="705"/>
        <end position="729"/>
    </location>
</feature>
<dbReference type="GO" id="GO:0035556">
    <property type="term" value="P:intracellular signal transduction"/>
    <property type="evidence" value="ECO:0007669"/>
    <property type="project" value="TreeGrafter"/>
</dbReference>
<dbReference type="Gene3D" id="2.30.29.30">
    <property type="entry name" value="Pleckstrin-homology domain (PH domain)/Phosphotyrosine-binding domain (PTB)"/>
    <property type="match status" value="1"/>
</dbReference>
<dbReference type="InterPro" id="IPR011009">
    <property type="entry name" value="Kinase-like_dom_sf"/>
</dbReference>